<gene>
    <name evidence="6" type="ORF">ACFYTF_23500</name>
</gene>
<organism evidence="6 7">
    <name type="scientific">Nocardia thailandica</name>
    <dbReference type="NCBI Taxonomy" id="257275"/>
    <lineage>
        <taxon>Bacteria</taxon>
        <taxon>Bacillati</taxon>
        <taxon>Actinomycetota</taxon>
        <taxon>Actinomycetes</taxon>
        <taxon>Mycobacteriales</taxon>
        <taxon>Nocardiaceae</taxon>
        <taxon>Nocardia</taxon>
    </lineage>
</organism>
<evidence type="ECO:0000256" key="3">
    <source>
        <dbReference type="ARBA" id="ARBA00023163"/>
    </source>
</evidence>
<reference evidence="6 7" key="1">
    <citation type="submission" date="2024-10" db="EMBL/GenBank/DDBJ databases">
        <title>The Natural Products Discovery Center: Release of the First 8490 Sequenced Strains for Exploring Actinobacteria Biosynthetic Diversity.</title>
        <authorList>
            <person name="Kalkreuter E."/>
            <person name="Kautsar S.A."/>
            <person name="Yang D."/>
            <person name="Bader C.D."/>
            <person name="Teijaro C.N."/>
            <person name="Fluegel L."/>
            <person name="Davis C.M."/>
            <person name="Simpson J.R."/>
            <person name="Lauterbach L."/>
            <person name="Steele A.D."/>
            <person name="Gui C."/>
            <person name="Meng S."/>
            <person name="Li G."/>
            <person name="Viehrig K."/>
            <person name="Ye F."/>
            <person name="Su P."/>
            <person name="Kiefer A.F."/>
            <person name="Nichols A."/>
            <person name="Cepeda A.J."/>
            <person name="Yan W."/>
            <person name="Fan B."/>
            <person name="Jiang Y."/>
            <person name="Adhikari A."/>
            <person name="Zheng C.-J."/>
            <person name="Schuster L."/>
            <person name="Cowan T.M."/>
            <person name="Smanski M.J."/>
            <person name="Chevrette M.G."/>
            <person name="De Carvalho L.P.S."/>
            <person name="Shen B."/>
        </authorList>
    </citation>
    <scope>NUCLEOTIDE SEQUENCE [LARGE SCALE GENOMIC DNA]</scope>
    <source>
        <strain evidence="6 7">NPDC004045</strain>
    </source>
</reference>
<dbReference type="InterPro" id="IPR009057">
    <property type="entry name" value="Homeodomain-like_sf"/>
</dbReference>
<dbReference type="RefSeq" id="WP_387702241.1">
    <property type="nucleotide sequence ID" value="NZ_JBIAMX010000016.1"/>
</dbReference>
<evidence type="ECO:0000256" key="1">
    <source>
        <dbReference type="ARBA" id="ARBA00023015"/>
    </source>
</evidence>
<dbReference type="EMBL" id="JBIAMX010000016">
    <property type="protein sequence ID" value="MFF0545808.1"/>
    <property type="molecule type" value="Genomic_DNA"/>
</dbReference>
<dbReference type="InterPro" id="IPR050109">
    <property type="entry name" value="HTH-type_TetR-like_transc_reg"/>
</dbReference>
<keyword evidence="2 4" id="KW-0238">DNA-binding</keyword>
<dbReference type="PANTHER" id="PTHR30055:SF234">
    <property type="entry name" value="HTH-TYPE TRANSCRIPTIONAL REGULATOR BETI"/>
    <property type="match status" value="1"/>
</dbReference>
<keyword evidence="1" id="KW-0805">Transcription regulation</keyword>
<dbReference type="PANTHER" id="PTHR30055">
    <property type="entry name" value="HTH-TYPE TRANSCRIPTIONAL REGULATOR RUTR"/>
    <property type="match status" value="1"/>
</dbReference>
<sequence>MTDRRDEILDATLADFARHGLVDFTLRGLAGRIGTSARMLVHYFGTREQLLAAAFAEHRRRMRDQLAAVPDRAPAETAAAAWSGMTAPEQQGHFTVMFHLLAAGLTPDAPERPTAGEAVLAWVDYATDLLVAAGRPPGTARVDATVLASGLKGILLDRLVTGDVARCDAAAHRLIGAVVSAP</sequence>
<feature type="DNA-binding region" description="H-T-H motif" evidence="4">
    <location>
        <begin position="25"/>
        <end position="44"/>
    </location>
</feature>
<dbReference type="Pfam" id="PF00440">
    <property type="entry name" value="TetR_N"/>
    <property type="match status" value="1"/>
</dbReference>
<evidence type="ECO:0000313" key="7">
    <source>
        <dbReference type="Proteomes" id="UP001601444"/>
    </source>
</evidence>
<comment type="caution">
    <text evidence="6">The sequence shown here is derived from an EMBL/GenBank/DDBJ whole genome shotgun (WGS) entry which is preliminary data.</text>
</comment>
<evidence type="ECO:0000259" key="5">
    <source>
        <dbReference type="PROSITE" id="PS50977"/>
    </source>
</evidence>
<evidence type="ECO:0000256" key="4">
    <source>
        <dbReference type="PROSITE-ProRule" id="PRU00335"/>
    </source>
</evidence>
<proteinExistence type="predicted"/>
<dbReference type="InterPro" id="IPR001647">
    <property type="entry name" value="HTH_TetR"/>
</dbReference>
<dbReference type="Gene3D" id="1.10.357.10">
    <property type="entry name" value="Tetracycline Repressor, domain 2"/>
    <property type="match status" value="1"/>
</dbReference>
<protein>
    <submittedName>
        <fullName evidence="6">TetR family transcriptional regulator</fullName>
    </submittedName>
</protein>
<dbReference type="SUPFAM" id="SSF46689">
    <property type="entry name" value="Homeodomain-like"/>
    <property type="match status" value="1"/>
</dbReference>
<keyword evidence="7" id="KW-1185">Reference proteome</keyword>
<dbReference type="PROSITE" id="PS50977">
    <property type="entry name" value="HTH_TETR_2"/>
    <property type="match status" value="1"/>
</dbReference>
<evidence type="ECO:0000256" key="2">
    <source>
        <dbReference type="ARBA" id="ARBA00023125"/>
    </source>
</evidence>
<evidence type="ECO:0000313" key="6">
    <source>
        <dbReference type="EMBL" id="MFF0545808.1"/>
    </source>
</evidence>
<keyword evidence="3" id="KW-0804">Transcription</keyword>
<dbReference type="Proteomes" id="UP001601444">
    <property type="component" value="Unassembled WGS sequence"/>
</dbReference>
<accession>A0ABW6PTQ3</accession>
<name>A0ABW6PTQ3_9NOCA</name>
<feature type="domain" description="HTH tetR-type" evidence="5">
    <location>
        <begin position="2"/>
        <end position="62"/>
    </location>
</feature>